<dbReference type="GO" id="GO:0016460">
    <property type="term" value="C:myosin II complex"/>
    <property type="evidence" value="ECO:0007669"/>
    <property type="project" value="TreeGrafter"/>
</dbReference>
<dbReference type="SMART" id="SM00054">
    <property type="entry name" value="EFh"/>
    <property type="match status" value="2"/>
</dbReference>
<dbReference type="InterPro" id="IPR002048">
    <property type="entry name" value="EF_hand_dom"/>
</dbReference>
<feature type="domain" description="EF-hand" evidence="5">
    <location>
        <begin position="13"/>
        <end position="48"/>
    </location>
</feature>
<evidence type="ECO:0000256" key="1">
    <source>
        <dbReference type="ARBA" id="ARBA00020786"/>
    </source>
</evidence>
<dbReference type="PANTHER" id="PTHR23048:SF0">
    <property type="entry name" value="CALMODULIN LIKE 3"/>
    <property type="match status" value="1"/>
</dbReference>
<comment type="caution">
    <text evidence="6">The sequence shown here is derived from an EMBL/GenBank/DDBJ whole genome shotgun (WGS) entry which is preliminary data.</text>
</comment>
<dbReference type="PROSITE" id="PS00018">
    <property type="entry name" value="EF_HAND_1"/>
    <property type="match status" value="2"/>
</dbReference>
<dbReference type="Pfam" id="PF13499">
    <property type="entry name" value="EF-hand_7"/>
    <property type="match status" value="1"/>
</dbReference>
<dbReference type="OrthoDB" id="26525at2759"/>
<comment type="function">
    <text evidence="4">Calcium-binding protein involved in larval development and metamorphosis. Likely to function as calcium buffers mediating the transport of calcium from the sea water to the blastocoel where calcium is required for skeleton formation.</text>
</comment>
<dbReference type="CDD" id="cd00051">
    <property type="entry name" value="EFh"/>
    <property type="match status" value="1"/>
</dbReference>
<sequence length="103" mass="11276">MTRFKMARSLSKEEIAIFKAEFDVYDQDKGGNITVEEFGRVMKASGQKVTDEELAQIVKEVDLDGDGTINFQEFIMMMTGGAAQIAPSGEAQSASSEESAKKE</sequence>
<feature type="domain" description="EF-hand" evidence="5">
    <location>
        <begin position="49"/>
        <end position="84"/>
    </location>
</feature>
<dbReference type="SUPFAM" id="SSF47473">
    <property type="entry name" value="EF-hand"/>
    <property type="match status" value="1"/>
</dbReference>
<dbReference type="Gene3D" id="1.10.238.10">
    <property type="entry name" value="EF-hand"/>
    <property type="match status" value="1"/>
</dbReference>
<dbReference type="PROSITE" id="PS50222">
    <property type="entry name" value="EF_HAND_2"/>
    <property type="match status" value="2"/>
</dbReference>
<organism evidence="6 7">
    <name type="scientific">Hymenoscyphus albidus</name>
    <dbReference type="NCBI Taxonomy" id="595503"/>
    <lineage>
        <taxon>Eukaryota</taxon>
        <taxon>Fungi</taxon>
        <taxon>Dikarya</taxon>
        <taxon>Ascomycota</taxon>
        <taxon>Pezizomycotina</taxon>
        <taxon>Leotiomycetes</taxon>
        <taxon>Helotiales</taxon>
        <taxon>Helotiaceae</taxon>
        <taxon>Hymenoscyphus</taxon>
    </lineage>
</organism>
<gene>
    <name evidence="6" type="ORF">HYALB_00007814</name>
</gene>
<name>A0A9N9LDT6_9HELO</name>
<dbReference type="Proteomes" id="UP000701801">
    <property type="component" value="Unassembled WGS sequence"/>
</dbReference>
<dbReference type="InterPro" id="IPR018247">
    <property type="entry name" value="EF_Hand_1_Ca_BS"/>
</dbReference>
<dbReference type="AlphaFoldDB" id="A0A9N9LDT6"/>
<keyword evidence="7" id="KW-1185">Reference proteome</keyword>
<evidence type="ECO:0000256" key="3">
    <source>
        <dbReference type="ARBA" id="ARBA00022837"/>
    </source>
</evidence>
<dbReference type="EMBL" id="CAJVRM010000029">
    <property type="protein sequence ID" value="CAG8971898.1"/>
    <property type="molecule type" value="Genomic_DNA"/>
</dbReference>
<evidence type="ECO:0000256" key="4">
    <source>
        <dbReference type="ARBA" id="ARBA00054299"/>
    </source>
</evidence>
<reference evidence="6" key="1">
    <citation type="submission" date="2021-07" db="EMBL/GenBank/DDBJ databases">
        <authorList>
            <person name="Durling M."/>
        </authorList>
    </citation>
    <scope>NUCLEOTIDE SEQUENCE</scope>
</reference>
<keyword evidence="2" id="KW-0677">Repeat</keyword>
<dbReference type="PANTHER" id="PTHR23048">
    <property type="entry name" value="MYOSIN LIGHT CHAIN 1, 3"/>
    <property type="match status" value="1"/>
</dbReference>
<evidence type="ECO:0000256" key="2">
    <source>
        <dbReference type="ARBA" id="ARBA00022737"/>
    </source>
</evidence>
<evidence type="ECO:0000259" key="5">
    <source>
        <dbReference type="PROSITE" id="PS50222"/>
    </source>
</evidence>
<evidence type="ECO:0000313" key="7">
    <source>
        <dbReference type="Proteomes" id="UP000701801"/>
    </source>
</evidence>
<dbReference type="GO" id="GO:0005509">
    <property type="term" value="F:calcium ion binding"/>
    <property type="evidence" value="ECO:0007669"/>
    <property type="project" value="InterPro"/>
</dbReference>
<accession>A0A9N9LDT6</accession>
<evidence type="ECO:0000313" key="6">
    <source>
        <dbReference type="EMBL" id="CAG8971898.1"/>
    </source>
</evidence>
<dbReference type="InterPro" id="IPR011992">
    <property type="entry name" value="EF-hand-dom_pair"/>
</dbReference>
<dbReference type="InterPro" id="IPR050230">
    <property type="entry name" value="CALM/Myosin/TropC-like"/>
</dbReference>
<keyword evidence="3" id="KW-0106">Calcium</keyword>
<proteinExistence type="predicted"/>
<dbReference type="FunFam" id="1.10.238.10:FF:000402">
    <property type="entry name" value="Calcium-binding protein SPEC 2D"/>
    <property type="match status" value="1"/>
</dbReference>
<protein>
    <recommendedName>
        <fullName evidence="1">Calmodulin</fullName>
    </recommendedName>
</protein>